<feature type="region of interest" description="Disordered" evidence="6">
    <location>
        <begin position="577"/>
        <end position="598"/>
    </location>
</feature>
<evidence type="ECO:0000256" key="8">
    <source>
        <dbReference type="SAM" id="SignalP"/>
    </source>
</evidence>
<dbReference type="InterPro" id="IPR011252">
    <property type="entry name" value="Fibrogen-bd_dom1"/>
</dbReference>
<evidence type="ECO:0000259" key="10">
    <source>
        <dbReference type="Pfam" id="PF19407"/>
    </source>
</evidence>
<dbReference type="EMBL" id="SHKI01000005">
    <property type="protein sequence ID" value="RZT64621.1"/>
    <property type="molecule type" value="Genomic_DNA"/>
</dbReference>
<evidence type="ECO:0000256" key="1">
    <source>
        <dbReference type="ARBA" id="ARBA00004168"/>
    </source>
</evidence>
<comment type="subcellular location">
    <subcellularLocation>
        <location evidence="1">Secreted</location>
        <location evidence="1">Cell wall</location>
        <topology evidence="1">Peptidoglycan-anchor</topology>
    </subcellularLocation>
</comment>
<evidence type="ECO:0000256" key="3">
    <source>
        <dbReference type="ARBA" id="ARBA00022525"/>
    </source>
</evidence>
<dbReference type="Pfam" id="PF17961">
    <property type="entry name" value="Big_8"/>
    <property type="match status" value="1"/>
</dbReference>
<evidence type="ECO:0000259" key="9">
    <source>
        <dbReference type="Pfam" id="PF17961"/>
    </source>
</evidence>
<gene>
    <name evidence="11" type="ORF">EV139_2042</name>
</gene>
<evidence type="ECO:0000256" key="7">
    <source>
        <dbReference type="SAM" id="Phobius"/>
    </source>
</evidence>
<accession>A0A4Q7TUJ7</accession>
<dbReference type="SUPFAM" id="SSF49401">
    <property type="entry name" value="Bacterial adhesins"/>
    <property type="match status" value="2"/>
</dbReference>
<feature type="transmembrane region" description="Helical" evidence="7">
    <location>
        <begin position="607"/>
        <end position="625"/>
    </location>
</feature>
<evidence type="ECO:0000256" key="4">
    <source>
        <dbReference type="ARBA" id="ARBA00022729"/>
    </source>
</evidence>
<sequence length="635" mass="65713">MLHHATAQTPTPPKRGAGKRRARIANALIAVGAVFLGAALSTAPAQAVPVEAIDPGTITITHTTGGSEVVLYDELRVSADWAAPPNAVAGDTFRLVLPTEFNVNGGTFPLEVRGGGDAGICTVTPKDGETRAYIDCALSDYITGKDDVGGLLWFKVQAVTVTENTQVEFGVGAGNVMIPLPGSGGIVPRPDPMPTDVYKGGFVVTGHESVIAWKVVAPGNRVNAAGDLVIRDVYSNDLELIEGSTDFPLLVHSMARTQAAWDLNEWDDITDARVESFPDTHELVVTIPGPIDPEKIYEVFYHTQIVVPYFPGDAFSNTASFNGVDRSASVTITETGGGTGSGVPRGEIEIRKVTEGAVEPDLQYLVDASFTRFGLAETRELPLAAGGDAQRLNNLPAGTVVTLTEELPALQAGEWNAPRYTGAGVVDHGDGTATITVLAEQTIEVTLTNSLAVPETPTGGFTLTKEVTGPGSELVPATTQFRVLYTATGPEIDRNGDFTLTPNGTVGLGDLPAGTEVTLTEIFAVPLDVADADARTIAFGTPGFSVSGGAPSETASFVIRADETVAVVLTNPTRVTNVPGTVTPPTANPGGTGAPAGLASTGGPGSLVPALTGGVLVALGLATALPRLRRARTRA</sequence>
<protein>
    <submittedName>
        <fullName evidence="11">Uncharacterized protein</fullName>
    </submittedName>
</protein>
<proteinExistence type="predicted"/>
<feature type="compositionally biased region" description="Low complexity" evidence="6">
    <location>
        <begin position="577"/>
        <end position="589"/>
    </location>
</feature>
<reference evidence="11 12" key="1">
    <citation type="journal article" date="2015" name="Stand. Genomic Sci.">
        <title>Genomic Encyclopedia of Bacterial and Archaeal Type Strains, Phase III: the genomes of soil and plant-associated and newly described type strains.</title>
        <authorList>
            <person name="Whitman W.B."/>
            <person name="Woyke T."/>
            <person name="Klenk H.P."/>
            <person name="Zhou Y."/>
            <person name="Lilburn T.G."/>
            <person name="Beck B.J."/>
            <person name="De Vos P."/>
            <person name="Vandamme P."/>
            <person name="Eisen J.A."/>
            <person name="Garrity G."/>
            <person name="Hugenholtz P."/>
            <person name="Kyrpides N.C."/>
        </authorList>
    </citation>
    <scope>NUCLEOTIDE SEQUENCE [LARGE SCALE GENOMIC DNA]</scope>
    <source>
        <strain evidence="11 12">RF6</strain>
    </source>
</reference>
<dbReference type="Pfam" id="PF19407">
    <property type="entry name" value="DUF5979"/>
    <property type="match status" value="2"/>
</dbReference>
<evidence type="ECO:0000256" key="2">
    <source>
        <dbReference type="ARBA" id="ARBA00022512"/>
    </source>
</evidence>
<feature type="domain" description="DUF5979" evidence="10">
    <location>
        <begin position="376"/>
        <end position="450"/>
    </location>
</feature>
<organism evidence="11 12">
    <name type="scientific">Leucobacter luti</name>
    <dbReference type="NCBI Taxonomy" id="340320"/>
    <lineage>
        <taxon>Bacteria</taxon>
        <taxon>Bacillati</taxon>
        <taxon>Actinomycetota</taxon>
        <taxon>Actinomycetes</taxon>
        <taxon>Micrococcales</taxon>
        <taxon>Microbacteriaceae</taxon>
        <taxon>Leucobacter</taxon>
    </lineage>
</organism>
<keyword evidence="7" id="KW-0472">Membrane</keyword>
<dbReference type="GO" id="GO:0007155">
    <property type="term" value="P:cell adhesion"/>
    <property type="evidence" value="ECO:0007669"/>
    <property type="project" value="InterPro"/>
</dbReference>
<comment type="caution">
    <text evidence="11">The sequence shown here is derived from an EMBL/GenBank/DDBJ whole genome shotgun (WGS) entry which is preliminary data.</text>
</comment>
<dbReference type="AlphaFoldDB" id="A0A4Q7TUJ7"/>
<feature type="domain" description="DUF5979" evidence="10">
    <location>
        <begin position="461"/>
        <end position="571"/>
    </location>
</feature>
<dbReference type="RefSeq" id="WP_130454220.1">
    <property type="nucleotide sequence ID" value="NZ_QYAG01000001.1"/>
</dbReference>
<keyword evidence="4 8" id="KW-0732">Signal</keyword>
<keyword evidence="2" id="KW-0134">Cell wall</keyword>
<dbReference type="Gene3D" id="2.60.40.1280">
    <property type="match status" value="1"/>
</dbReference>
<keyword evidence="12" id="KW-1185">Reference proteome</keyword>
<dbReference type="OrthoDB" id="3257943at2"/>
<dbReference type="InterPro" id="IPR008966">
    <property type="entry name" value="Adhesion_dom_sf"/>
</dbReference>
<dbReference type="InterPro" id="IPR046022">
    <property type="entry name" value="DUF5979"/>
</dbReference>
<keyword evidence="3" id="KW-0964">Secreted</keyword>
<dbReference type="InterPro" id="IPR041171">
    <property type="entry name" value="SDR_Ig"/>
</dbReference>
<keyword evidence="7" id="KW-0812">Transmembrane</keyword>
<feature type="signal peptide" evidence="8">
    <location>
        <begin position="1"/>
        <end position="47"/>
    </location>
</feature>
<evidence type="ECO:0000313" key="11">
    <source>
        <dbReference type="EMBL" id="RZT64621.1"/>
    </source>
</evidence>
<keyword evidence="7" id="KW-1133">Transmembrane helix</keyword>
<evidence type="ECO:0000313" key="12">
    <source>
        <dbReference type="Proteomes" id="UP000291832"/>
    </source>
</evidence>
<feature type="domain" description="SDR-like Ig" evidence="9">
    <location>
        <begin position="72"/>
        <end position="158"/>
    </location>
</feature>
<feature type="chain" id="PRO_5020527120" evidence="8">
    <location>
        <begin position="48"/>
        <end position="635"/>
    </location>
</feature>
<keyword evidence="5" id="KW-0572">Peptidoglycan-anchor</keyword>
<dbReference type="Gene3D" id="2.60.40.740">
    <property type="match status" value="1"/>
</dbReference>
<evidence type="ECO:0000256" key="6">
    <source>
        <dbReference type="SAM" id="MobiDB-lite"/>
    </source>
</evidence>
<evidence type="ECO:0000256" key="5">
    <source>
        <dbReference type="ARBA" id="ARBA00023088"/>
    </source>
</evidence>
<name>A0A4Q7TUJ7_9MICO</name>
<dbReference type="Proteomes" id="UP000291832">
    <property type="component" value="Unassembled WGS sequence"/>
</dbReference>